<gene>
    <name evidence="2" type="ORF">IC229_35065</name>
</gene>
<protein>
    <recommendedName>
        <fullName evidence="4">DUF1772 domain-containing protein</fullName>
    </recommendedName>
</protein>
<evidence type="ECO:0000313" key="2">
    <source>
        <dbReference type="EMBL" id="MBD2705872.1"/>
    </source>
</evidence>
<dbReference type="AlphaFoldDB" id="A0A927AWT9"/>
<comment type="caution">
    <text evidence="2">The sequence shown here is derived from an EMBL/GenBank/DDBJ whole genome shotgun (WGS) entry which is preliminary data.</text>
</comment>
<proteinExistence type="predicted"/>
<dbReference type="EMBL" id="JACWZY010000079">
    <property type="protein sequence ID" value="MBD2705872.1"/>
    <property type="molecule type" value="Genomic_DNA"/>
</dbReference>
<keyword evidence="1" id="KW-0472">Membrane</keyword>
<keyword evidence="1" id="KW-1133">Transmembrane helix</keyword>
<evidence type="ECO:0000256" key="1">
    <source>
        <dbReference type="SAM" id="Phobius"/>
    </source>
</evidence>
<evidence type="ECO:0008006" key="4">
    <source>
        <dbReference type="Google" id="ProtNLM"/>
    </source>
</evidence>
<reference evidence="2" key="1">
    <citation type="submission" date="2020-09" db="EMBL/GenBank/DDBJ databases">
        <authorList>
            <person name="Kim M.K."/>
        </authorList>
    </citation>
    <scope>NUCLEOTIDE SEQUENCE</scope>
    <source>
        <strain evidence="2">BT702</strain>
    </source>
</reference>
<organism evidence="2 3">
    <name type="scientific">Spirosoma profusum</name>
    <dbReference type="NCBI Taxonomy" id="2771354"/>
    <lineage>
        <taxon>Bacteria</taxon>
        <taxon>Pseudomonadati</taxon>
        <taxon>Bacteroidota</taxon>
        <taxon>Cytophagia</taxon>
        <taxon>Cytophagales</taxon>
        <taxon>Cytophagaceae</taxon>
        <taxon>Spirosoma</taxon>
    </lineage>
</organism>
<accession>A0A927AWT9</accession>
<evidence type="ECO:0000313" key="3">
    <source>
        <dbReference type="Proteomes" id="UP000598820"/>
    </source>
</evidence>
<dbReference type="RefSeq" id="WP_190893701.1">
    <property type="nucleotide sequence ID" value="NZ_JACWZY010000079.1"/>
</dbReference>
<feature type="transmembrane region" description="Helical" evidence="1">
    <location>
        <begin position="48"/>
        <end position="71"/>
    </location>
</feature>
<sequence>MLFPFLLLVTIALYAFFFGISLLQLIAPWERHVSGQTFVNYHQAIDPYMAKWAKILAQLQLVLTLVVLWIFYQRGLTWSVCLLGIALGMVIISVLVAIRGNVPLNQVMKRWSATELPVNWLSIRDQWLTYHRWRAWVNMIGFIFLLASLLASQEHL</sequence>
<keyword evidence="3" id="KW-1185">Reference proteome</keyword>
<feature type="transmembrane region" description="Helical" evidence="1">
    <location>
        <begin position="77"/>
        <end position="98"/>
    </location>
</feature>
<feature type="transmembrane region" description="Helical" evidence="1">
    <location>
        <begin position="6"/>
        <end position="27"/>
    </location>
</feature>
<feature type="transmembrane region" description="Helical" evidence="1">
    <location>
        <begin position="133"/>
        <end position="151"/>
    </location>
</feature>
<name>A0A927AWT9_9BACT</name>
<dbReference type="Proteomes" id="UP000598820">
    <property type="component" value="Unassembled WGS sequence"/>
</dbReference>
<keyword evidence="1" id="KW-0812">Transmembrane</keyword>